<reference evidence="10" key="1">
    <citation type="submission" date="2017-09" db="EMBL/GenBank/DDBJ databases">
        <authorList>
            <person name="Varghese N."/>
            <person name="Submissions S."/>
        </authorList>
    </citation>
    <scope>NUCLEOTIDE SEQUENCE [LARGE SCALE GENOMIC DNA]</scope>
    <source>
        <strain evidence="10">DSM 44270</strain>
    </source>
</reference>
<dbReference type="RefSeq" id="WP_097182297.1">
    <property type="nucleotide sequence ID" value="NZ_OCNK01000001.1"/>
</dbReference>
<dbReference type="EMBL" id="OCNK01000001">
    <property type="protein sequence ID" value="SOD93829.1"/>
    <property type="molecule type" value="Genomic_DNA"/>
</dbReference>
<feature type="transmembrane region" description="Helical" evidence="8">
    <location>
        <begin position="482"/>
        <end position="500"/>
    </location>
</feature>
<feature type="transmembrane region" description="Helical" evidence="8">
    <location>
        <begin position="241"/>
        <end position="258"/>
    </location>
</feature>
<proteinExistence type="predicted"/>
<keyword evidence="7 8" id="KW-0472">Membrane</keyword>
<evidence type="ECO:0000313" key="9">
    <source>
        <dbReference type="EMBL" id="SOD93829.1"/>
    </source>
</evidence>
<dbReference type="PANTHER" id="PTHR33908">
    <property type="entry name" value="MANNOSYLTRANSFERASE YKCB-RELATED"/>
    <property type="match status" value="1"/>
</dbReference>
<evidence type="ECO:0000256" key="2">
    <source>
        <dbReference type="ARBA" id="ARBA00022475"/>
    </source>
</evidence>
<feature type="transmembrane region" description="Helical" evidence="8">
    <location>
        <begin position="31"/>
        <end position="55"/>
    </location>
</feature>
<dbReference type="GO" id="GO:0005886">
    <property type="term" value="C:plasma membrane"/>
    <property type="evidence" value="ECO:0007669"/>
    <property type="project" value="UniProtKB-SubCell"/>
</dbReference>
<dbReference type="GO" id="GO:0009103">
    <property type="term" value="P:lipopolysaccharide biosynthetic process"/>
    <property type="evidence" value="ECO:0007669"/>
    <property type="project" value="UniProtKB-ARBA"/>
</dbReference>
<dbReference type="AlphaFoldDB" id="A0A286GFC7"/>
<evidence type="ECO:0000256" key="1">
    <source>
        <dbReference type="ARBA" id="ARBA00004651"/>
    </source>
</evidence>
<gene>
    <name evidence="9" type="ORF">SAMN06272739_0448</name>
</gene>
<feature type="transmembrane region" description="Helical" evidence="8">
    <location>
        <begin position="218"/>
        <end position="235"/>
    </location>
</feature>
<dbReference type="PANTHER" id="PTHR33908:SF11">
    <property type="entry name" value="MEMBRANE PROTEIN"/>
    <property type="match status" value="1"/>
</dbReference>
<keyword evidence="10" id="KW-1185">Reference proteome</keyword>
<keyword evidence="3" id="KW-0328">Glycosyltransferase</keyword>
<feature type="transmembrane region" description="Helical" evidence="8">
    <location>
        <begin position="371"/>
        <end position="390"/>
    </location>
</feature>
<feature type="transmembrane region" description="Helical" evidence="8">
    <location>
        <begin position="187"/>
        <end position="206"/>
    </location>
</feature>
<dbReference type="OrthoDB" id="5173339at2"/>
<keyword evidence="5 8" id="KW-0812">Transmembrane</keyword>
<comment type="subcellular location">
    <subcellularLocation>
        <location evidence="1">Cell membrane</location>
        <topology evidence="1">Multi-pass membrane protein</topology>
    </subcellularLocation>
</comment>
<feature type="transmembrane region" description="Helical" evidence="8">
    <location>
        <begin position="340"/>
        <end position="359"/>
    </location>
</feature>
<feature type="transmembrane region" description="Helical" evidence="8">
    <location>
        <begin position="316"/>
        <end position="334"/>
    </location>
</feature>
<sequence length="691" mass="71082">MTLAPVLGCLALVTWSSWRWAAVARLPRPVDVLVACGVLVYGILVGTVLFVGGVLHALSAGPVAAAAVATAVLAGATTAGRASRGRVRDARRSVGAALRRLGPALRSPLVSILALGATAAAGYRVAIAVMFPPLDWDGLAYHLPMADFWLQEERLLPNPFSFWAQVHPGAAESVVTWLGALSGSVRAAAAVQVGAAALGALAVVALCRGAGCRPRSALVAGLLFVTAPLVLTQLSTAEVDVAAAAILLATWHLLLVALRRVESLHAGAAGSGVAQASERALAGNGARPAGSVALAERPAETVVTPRHRALAPGRSSVLPTLVVAGVGAGVAVGVKSTNLIAFGMLGLVLVGTVLGRAVAAGRPGRGLGQAALQAACFGLPAALLGAWWYVRNATLWGNPFYPVGIAGLPGNPDVMALLGVDPRQVGTTNPWWATLVSWADDLAWRPYYYGSPTGGLGAYWVLVLAPAIPVAIALLARSGRSLYAWGLLAPGVLLLLAYPGHHHPRYTLYLLGIGGVALAVVLDRLPRLPRSAVLAVVVAAALFSASAASWQALDISGSDRGPTPRQVAALMLQPARERDAVGLRGAFTDVDRAAAGSTFVVPPEFGDYGQPWILPHSMWGDDLGRRVVESDQPIADADQALRALDEFGAEYLVVAKGSPLEAGLTADGRLLPAFEVGWLARAWTASSGTGG</sequence>
<evidence type="ECO:0000256" key="5">
    <source>
        <dbReference type="ARBA" id="ARBA00022692"/>
    </source>
</evidence>
<dbReference type="Proteomes" id="UP000219482">
    <property type="component" value="Unassembled WGS sequence"/>
</dbReference>
<protein>
    <recommendedName>
        <fullName evidence="11">Dolichyl-phosphate-mannose-protein mannosyltransferase</fullName>
    </recommendedName>
</protein>
<feature type="transmembrane region" description="Helical" evidence="8">
    <location>
        <begin position="532"/>
        <end position="553"/>
    </location>
</feature>
<keyword evidence="4" id="KW-0808">Transferase</keyword>
<feature type="transmembrane region" description="Helical" evidence="8">
    <location>
        <begin position="109"/>
        <end position="131"/>
    </location>
</feature>
<name>A0A286GFC7_9ACTN</name>
<evidence type="ECO:0008006" key="11">
    <source>
        <dbReference type="Google" id="ProtNLM"/>
    </source>
</evidence>
<feature type="transmembrane region" description="Helical" evidence="8">
    <location>
        <begin position="457"/>
        <end position="475"/>
    </location>
</feature>
<evidence type="ECO:0000256" key="4">
    <source>
        <dbReference type="ARBA" id="ARBA00022679"/>
    </source>
</evidence>
<accession>A0A286GFC7</accession>
<organism evidence="9 10">
    <name type="scientific">Blastococcus haudaquaticus</name>
    <dbReference type="NCBI Taxonomy" id="1938745"/>
    <lineage>
        <taxon>Bacteria</taxon>
        <taxon>Bacillati</taxon>
        <taxon>Actinomycetota</taxon>
        <taxon>Actinomycetes</taxon>
        <taxon>Geodermatophilales</taxon>
        <taxon>Geodermatophilaceae</taxon>
        <taxon>Blastococcus</taxon>
    </lineage>
</organism>
<evidence type="ECO:0000256" key="7">
    <source>
        <dbReference type="ARBA" id="ARBA00023136"/>
    </source>
</evidence>
<evidence type="ECO:0000313" key="10">
    <source>
        <dbReference type="Proteomes" id="UP000219482"/>
    </source>
</evidence>
<feature type="transmembrane region" description="Helical" evidence="8">
    <location>
        <begin position="506"/>
        <end position="525"/>
    </location>
</feature>
<keyword evidence="6 8" id="KW-1133">Transmembrane helix</keyword>
<dbReference type="InterPro" id="IPR050297">
    <property type="entry name" value="LipidA_mod_glycosyltrf_83"/>
</dbReference>
<keyword evidence="2" id="KW-1003">Cell membrane</keyword>
<evidence type="ECO:0000256" key="6">
    <source>
        <dbReference type="ARBA" id="ARBA00022989"/>
    </source>
</evidence>
<dbReference type="GO" id="GO:0016763">
    <property type="term" value="F:pentosyltransferase activity"/>
    <property type="evidence" value="ECO:0007669"/>
    <property type="project" value="TreeGrafter"/>
</dbReference>
<evidence type="ECO:0000256" key="8">
    <source>
        <dbReference type="SAM" id="Phobius"/>
    </source>
</evidence>
<evidence type="ECO:0000256" key="3">
    <source>
        <dbReference type="ARBA" id="ARBA00022676"/>
    </source>
</evidence>